<keyword evidence="8 13" id="KW-0949">S-adenosyl-L-methionine</keyword>
<dbReference type="PRINTS" id="PR02008">
    <property type="entry name" value="RCMTFAMILY"/>
</dbReference>
<evidence type="ECO:0000256" key="6">
    <source>
        <dbReference type="ARBA" id="ARBA00022603"/>
    </source>
</evidence>
<organism evidence="15 16">
    <name type="scientific">Moraxella catarrhalis</name>
    <name type="common">Branhamella catarrhalis</name>
    <dbReference type="NCBI Taxonomy" id="480"/>
    <lineage>
        <taxon>Bacteria</taxon>
        <taxon>Pseudomonadati</taxon>
        <taxon>Pseudomonadota</taxon>
        <taxon>Gammaproteobacteria</taxon>
        <taxon>Moraxellales</taxon>
        <taxon>Moraxellaceae</taxon>
        <taxon>Moraxella</taxon>
    </lineage>
</organism>
<evidence type="ECO:0000256" key="9">
    <source>
        <dbReference type="ARBA" id="ARBA00022884"/>
    </source>
</evidence>
<keyword evidence="6 13" id="KW-0489">Methyltransferase</keyword>
<dbReference type="SUPFAM" id="SSF53335">
    <property type="entry name" value="S-adenosyl-L-methionine-dependent methyltransferases"/>
    <property type="match status" value="1"/>
</dbReference>
<dbReference type="EC" id="2.1.1.176" evidence="3"/>
<dbReference type="GO" id="GO:0003723">
    <property type="term" value="F:RNA binding"/>
    <property type="evidence" value="ECO:0007669"/>
    <property type="project" value="UniProtKB-UniRule"/>
</dbReference>
<feature type="binding site" evidence="13">
    <location>
        <begin position="264"/>
        <end position="270"/>
    </location>
    <ligand>
        <name>S-adenosyl-L-methionine</name>
        <dbReference type="ChEBI" id="CHEBI:59789"/>
    </ligand>
</feature>
<evidence type="ECO:0000313" key="16">
    <source>
        <dbReference type="Proteomes" id="UP000078228"/>
    </source>
</evidence>
<dbReference type="PANTHER" id="PTHR22807">
    <property type="entry name" value="NOP2 YEAST -RELATED NOL1/NOP2/FMU SUN DOMAIN-CONTAINING"/>
    <property type="match status" value="1"/>
</dbReference>
<keyword evidence="5" id="KW-0698">rRNA processing</keyword>
<feature type="binding site" evidence="13">
    <location>
        <position position="287"/>
    </location>
    <ligand>
        <name>S-adenosyl-L-methionine</name>
        <dbReference type="ChEBI" id="CHEBI:59789"/>
    </ligand>
</feature>
<dbReference type="NCBIfam" id="TIGR00563">
    <property type="entry name" value="rsmB"/>
    <property type="match status" value="1"/>
</dbReference>
<dbReference type="Proteomes" id="UP000078228">
    <property type="component" value="Unassembled WGS sequence"/>
</dbReference>
<comment type="function">
    <text evidence="1">Specifically methylates the cytosine at position 967 (m5C967) of 16S rRNA.</text>
</comment>
<keyword evidence="7 13" id="KW-0808">Transferase</keyword>
<evidence type="ECO:0000256" key="1">
    <source>
        <dbReference type="ARBA" id="ARBA00002724"/>
    </source>
</evidence>
<evidence type="ECO:0000256" key="10">
    <source>
        <dbReference type="ARBA" id="ARBA00030399"/>
    </source>
</evidence>
<evidence type="ECO:0000256" key="2">
    <source>
        <dbReference type="ARBA" id="ARBA00004496"/>
    </source>
</evidence>
<dbReference type="eggNOG" id="COG0781">
    <property type="taxonomic scope" value="Bacteria"/>
</dbReference>
<protein>
    <recommendedName>
        <fullName evidence="3">16S rRNA (cytosine(967)-C(5))-methyltransferase</fullName>
        <ecNumber evidence="3">2.1.1.176</ecNumber>
    </recommendedName>
    <alternativeName>
        <fullName evidence="10">16S rRNA m5C967 methyltransferase</fullName>
    </alternativeName>
    <alternativeName>
        <fullName evidence="11">rRNA (cytosine-C(5)-)-methyltransferase RsmB</fullName>
    </alternativeName>
</protein>
<dbReference type="AlphaFoldDB" id="A0A198UPU0"/>
<dbReference type="GO" id="GO:0005829">
    <property type="term" value="C:cytosol"/>
    <property type="evidence" value="ECO:0007669"/>
    <property type="project" value="TreeGrafter"/>
</dbReference>
<dbReference type="eggNOG" id="COG0144">
    <property type="taxonomic scope" value="Bacteria"/>
</dbReference>
<evidence type="ECO:0000256" key="5">
    <source>
        <dbReference type="ARBA" id="ARBA00022552"/>
    </source>
</evidence>
<comment type="subcellular location">
    <subcellularLocation>
        <location evidence="2">Cytoplasm</location>
    </subcellularLocation>
</comment>
<evidence type="ECO:0000313" key="15">
    <source>
        <dbReference type="EMBL" id="OAU98361.1"/>
    </source>
</evidence>
<dbReference type="GO" id="GO:0009383">
    <property type="term" value="F:rRNA (cytosine-C5-)-methyltransferase activity"/>
    <property type="evidence" value="ECO:0007669"/>
    <property type="project" value="TreeGrafter"/>
</dbReference>
<accession>A0A198UPU0</accession>
<dbReference type="OrthoDB" id="9810297at2"/>
<dbReference type="PROSITE" id="PS51686">
    <property type="entry name" value="SAM_MT_RSMB_NOP"/>
    <property type="match status" value="1"/>
</dbReference>
<dbReference type="Gene3D" id="3.40.50.150">
    <property type="entry name" value="Vaccinia Virus protein VP39"/>
    <property type="match status" value="1"/>
</dbReference>
<dbReference type="InterPro" id="IPR004573">
    <property type="entry name" value="rRNA_ssu_MeTfrase_B"/>
</dbReference>
<name>A0A198UPU0_MORCA</name>
<keyword evidence="4" id="KW-0963">Cytoplasm</keyword>
<keyword evidence="9 13" id="KW-0694">RNA-binding</keyword>
<dbReference type="InterPro" id="IPR049560">
    <property type="entry name" value="MeTrfase_RsmB-F_NOP2_cat"/>
</dbReference>
<feature type="binding site" evidence="13">
    <location>
        <position position="316"/>
    </location>
    <ligand>
        <name>S-adenosyl-L-methionine</name>
        <dbReference type="ChEBI" id="CHEBI:59789"/>
    </ligand>
</feature>
<dbReference type="SUPFAM" id="SSF48013">
    <property type="entry name" value="NusB-like"/>
    <property type="match status" value="1"/>
</dbReference>
<dbReference type="Gene3D" id="1.10.940.10">
    <property type="entry name" value="NusB-like"/>
    <property type="match status" value="1"/>
</dbReference>
<dbReference type="EMBL" id="LXHC01000002">
    <property type="protein sequence ID" value="OAU98361.1"/>
    <property type="molecule type" value="Genomic_DNA"/>
</dbReference>
<comment type="caution">
    <text evidence="15">The sequence shown here is derived from an EMBL/GenBank/DDBJ whole genome shotgun (WGS) entry which is preliminary data.</text>
</comment>
<evidence type="ECO:0000256" key="4">
    <source>
        <dbReference type="ARBA" id="ARBA00022490"/>
    </source>
</evidence>
<dbReference type="Pfam" id="PF01189">
    <property type="entry name" value="Methyltr_RsmB-F"/>
    <property type="match status" value="1"/>
</dbReference>
<evidence type="ECO:0000256" key="3">
    <source>
        <dbReference type="ARBA" id="ARBA00012140"/>
    </source>
</evidence>
<dbReference type="PATRIC" id="fig|480.237.peg.1764"/>
<feature type="binding site" evidence="13">
    <location>
        <position position="332"/>
    </location>
    <ligand>
        <name>S-adenosyl-L-methionine</name>
        <dbReference type="ChEBI" id="CHEBI:59789"/>
    </ligand>
</feature>
<evidence type="ECO:0000256" key="13">
    <source>
        <dbReference type="PROSITE-ProRule" id="PRU01023"/>
    </source>
</evidence>
<evidence type="ECO:0000259" key="14">
    <source>
        <dbReference type="PROSITE" id="PS51686"/>
    </source>
</evidence>
<dbReference type="InterPro" id="IPR029063">
    <property type="entry name" value="SAM-dependent_MTases_sf"/>
</dbReference>
<dbReference type="GO" id="GO:0070475">
    <property type="term" value="P:rRNA base methylation"/>
    <property type="evidence" value="ECO:0007669"/>
    <property type="project" value="TreeGrafter"/>
</dbReference>
<dbReference type="GO" id="GO:0006355">
    <property type="term" value="P:regulation of DNA-templated transcription"/>
    <property type="evidence" value="ECO:0007669"/>
    <property type="project" value="InterPro"/>
</dbReference>
<dbReference type="InterPro" id="IPR006027">
    <property type="entry name" value="NusB_RsmB_TIM44"/>
</dbReference>
<dbReference type="PANTHER" id="PTHR22807:SF61">
    <property type="entry name" value="NOL1_NOP2_SUN FAMILY PROTEIN _ ANTITERMINATION NUSB DOMAIN-CONTAINING PROTEIN"/>
    <property type="match status" value="1"/>
</dbReference>
<feature type="active site" description="Nucleophile" evidence="13">
    <location>
        <position position="385"/>
    </location>
</feature>
<dbReference type="Pfam" id="PF01029">
    <property type="entry name" value="NusB"/>
    <property type="match status" value="1"/>
</dbReference>
<feature type="domain" description="SAM-dependent MTase RsmB/NOP-type" evidence="14">
    <location>
        <begin position="166"/>
        <end position="446"/>
    </location>
</feature>
<dbReference type="NCBIfam" id="NF008149">
    <property type="entry name" value="PRK10901.1"/>
    <property type="match status" value="1"/>
</dbReference>
<evidence type="ECO:0000256" key="11">
    <source>
        <dbReference type="ARBA" id="ARBA00031088"/>
    </source>
</evidence>
<dbReference type="InterPro" id="IPR035926">
    <property type="entry name" value="NusB-like_sf"/>
</dbReference>
<dbReference type="Gene3D" id="3.30.70.1170">
    <property type="entry name" value="Sun protein, domain 3"/>
    <property type="match status" value="1"/>
</dbReference>
<evidence type="ECO:0000256" key="8">
    <source>
        <dbReference type="ARBA" id="ARBA00022691"/>
    </source>
</evidence>
<proteinExistence type="inferred from homology"/>
<evidence type="ECO:0000256" key="7">
    <source>
        <dbReference type="ARBA" id="ARBA00022679"/>
    </source>
</evidence>
<reference evidence="15 16" key="1">
    <citation type="journal article" date="2016" name="Genome Biol. Evol.">
        <title>Comparative Genomic Analyses of the Moraxella catarrhalis Serosensitive and Seroresistant Lineages Demonstrate Their Independent Evolution.</title>
        <authorList>
            <person name="Earl J.P."/>
            <person name="de Vries S.P."/>
            <person name="Ahmed A."/>
            <person name="Powell E."/>
            <person name="Schultz M.P."/>
            <person name="Hermans P.W."/>
            <person name="Hill D.J."/>
            <person name="Zhou Z."/>
            <person name="Constantinidou C.I."/>
            <person name="Hu F.Z."/>
            <person name="Bootsma H.J."/>
            <person name="Ehrlich G.D."/>
        </authorList>
    </citation>
    <scope>NUCLEOTIDE SEQUENCE [LARGE SCALE GENOMIC DNA]</scope>
    <source>
        <strain evidence="15 16">Z7542</strain>
    </source>
</reference>
<dbReference type="Pfam" id="PF22458">
    <property type="entry name" value="RsmF-B_ferredox"/>
    <property type="match status" value="1"/>
</dbReference>
<evidence type="ECO:0000256" key="12">
    <source>
        <dbReference type="ARBA" id="ARBA00047283"/>
    </source>
</evidence>
<dbReference type="CDD" id="cd02440">
    <property type="entry name" value="AdoMet_MTases"/>
    <property type="match status" value="1"/>
</dbReference>
<gene>
    <name evidence="15" type="ORF">AO384_0122</name>
</gene>
<dbReference type="InterPro" id="IPR001678">
    <property type="entry name" value="MeTrfase_RsmB-F_NOP2_dom"/>
</dbReference>
<comment type="catalytic activity">
    <reaction evidence="12">
        <text>cytidine(967) in 16S rRNA + S-adenosyl-L-methionine = 5-methylcytidine(967) in 16S rRNA + S-adenosyl-L-homocysteine + H(+)</text>
        <dbReference type="Rhea" id="RHEA:42748"/>
        <dbReference type="Rhea" id="RHEA-COMP:10219"/>
        <dbReference type="Rhea" id="RHEA-COMP:10220"/>
        <dbReference type="ChEBI" id="CHEBI:15378"/>
        <dbReference type="ChEBI" id="CHEBI:57856"/>
        <dbReference type="ChEBI" id="CHEBI:59789"/>
        <dbReference type="ChEBI" id="CHEBI:74483"/>
        <dbReference type="ChEBI" id="CHEBI:82748"/>
        <dbReference type="EC" id="2.1.1.176"/>
    </reaction>
</comment>
<sequence>MTNNIKKLHNHKLSSRAKVILVIEEILNGKSLSELLDPLLESTEMSSRGFVHELLLGTLRQWWALSRISESLIENPVTDQGVQAAINIGLYQLIYMNIPEYAAINDTVEALKQLGKEYGTGLVNAILRKTQKSKAKFTKKVNKNHSLPNWLAKHLKQDWGEYYDELGRTLRFAAPIFLRVNTKFSDVASYSHILDEHHIQHSVVSLGYDQAQAIRLDGGVRIGELPYFDEGWVSVQDAHAQLAGFLLAPILQAQDSYQSVLDMCCAPGGKTTHLLEMFHMKHLTAVDSESARLKRMHENISRLKLDTKDVSVVHADGTSWRSDRCFDVILLDAPCTATGVLRRHPDIGLLRQEQDIATTVNLQRTILNNLWSQLKVGGVLLYVTCSILKAENERQIIDFLNANDDANAMPFDLSLSHQIKQQVGYQCLPLDTKGGDGFYYALLTKTAK</sequence>
<dbReference type="RefSeq" id="WP_064610180.1">
    <property type="nucleotide sequence ID" value="NZ_LXHB01000028.1"/>
</dbReference>
<keyword evidence="16" id="KW-1185">Reference proteome</keyword>
<dbReference type="InterPro" id="IPR054728">
    <property type="entry name" value="RsmB-like_ferredoxin"/>
</dbReference>
<comment type="similarity">
    <text evidence="13">Belongs to the class I-like SAM-binding methyltransferase superfamily. RsmB/NOP family.</text>
</comment>
<dbReference type="InterPro" id="IPR023267">
    <property type="entry name" value="RCMT"/>
</dbReference>